<accession>A0ABD1ET46</accession>
<dbReference type="InterPro" id="IPR001254">
    <property type="entry name" value="Trypsin_dom"/>
</dbReference>
<feature type="signal peptide" evidence="8">
    <location>
        <begin position="1"/>
        <end position="20"/>
    </location>
</feature>
<dbReference type="Proteomes" id="UP001566132">
    <property type="component" value="Unassembled WGS sequence"/>
</dbReference>
<evidence type="ECO:0000256" key="7">
    <source>
        <dbReference type="RuleBase" id="RU363034"/>
    </source>
</evidence>
<dbReference type="PROSITE" id="PS00135">
    <property type="entry name" value="TRYPSIN_SER"/>
    <property type="match status" value="1"/>
</dbReference>
<dbReference type="EMBL" id="JBDJPC010000005">
    <property type="protein sequence ID" value="KAL1501978.1"/>
    <property type="molecule type" value="Genomic_DNA"/>
</dbReference>
<dbReference type="PROSITE" id="PS00134">
    <property type="entry name" value="TRYPSIN_HIS"/>
    <property type="match status" value="1"/>
</dbReference>
<comment type="caution">
    <text evidence="10">The sequence shown here is derived from an EMBL/GenBank/DDBJ whole genome shotgun (WGS) entry which is preliminary data.</text>
</comment>
<dbReference type="InterPro" id="IPR043504">
    <property type="entry name" value="Peptidase_S1_PA_chymotrypsin"/>
</dbReference>
<dbReference type="SUPFAM" id="SSF50494">
    <property type="entry name" value="Trypsin-like serine proteases"/>
    <property type="match status" value="1"/>
</dbReference>
<dbReference type="AlphaFoldDB" id="A0ABD1ET46"/>
<dbReference type="Pfam" id="PF00089">
    <property type="entry name" value="Trypsin"/>
    <property type="match status" value="1"/>
</dbReference>
<keyword evidence="11" id="KW-1185">Reference proteome</keyword>
<dbReference type="InterPro" id="IPR033116">
    <property type="entry name" value="TRYPSIN_SER"/>
</dbReference>
<evidence type="ECO:0000256" key="5">
    <source>
        <dbReference type="ARBA" id="ARBA00022825"/>
    </source>
</evidence>
<comment type="subcellular location">
    <subcellularLocation>
        <location evidence="1">Secreted</location>
        <location evidence="1">Extracellular space</location>
    </subcellularLocation>
</comment>
<dbReference type="InterPro" id="IPR050430">
    <property type="entry name" value="Peptidase_S1"/>
</dbReference>
<dbReference type="GO" id="GO:0006508">
    <property type="term" value="P:proteolysis"/>
    <property type="evidence" value="ECO:0007669"/>
    <property type="project" value="UniProtKB-KW"/>
</dbReference>
<dbReference type="InterPro" id="IPR001314">
    <property type="entry name" value="Peptidase_S1A"/>
</dbReference>
<keyword evidence="5 7" id="KW-0720">Serine protease</keyword>
<dbReference type="FunFam" id="2.40.10.10:FF:000004">
    <property type="entry name" value="Tryptase gamma 1"/>
    <property type="match status" value="1"/>
</dbReference>
<evidence type="ECO:0000256" key="2">
    <source>
        <dbReference type="ARBA" id="ARBA00007664"/>
    </source>
</evidence>
<keyword evidence="4 7" id="KW-0378">Hydrolase</keyword>
<gene>
    <name evidence="10" type="ORF">ABEB36_007196</name>
</gene>
<dbReference type="SMART" id="SM00020">
    <property type="entry name" value="Tryp_SPc"/>
    <property type="match status" value="1"/>
</dbReference>
<organism evidence="10 11">
    <name type="scientific">Hypothenemus hampei</name>
    <name type="common">Coffee berry borer</name>
    <dbReference type="NCBI Taxonomy" id="57062"/>
    <lineage>
        <taxon>Eukaryota</taxon>
        <taxon>Metazoa</taxon>
        <taxon>Ecdysozoa</taxon>
        <taxon>Arthropoda</taxon>
        <taxon>Hexapoda</taxon>
        <taxon>Insecta</taxon>
        <taxon>Pterygota</taxon>
        <taxon>Neoptera</taxon>
        <taxon>Endopterygota</taxon>
        <taxon>Coleoptera</taxon>
        <taxon>Polyphaga</taxon>
        <taxon>Cucujiformia</taxon>
        <taxon>Curculionidae</taxon>
        <taxon>Scolytinae</taxon>
        <taxon>Hypothenemus</taxon>
    </lineage>
</organism>
<proteinExistence type="inferred from homology"/>
<evidence type="ECO:0000256" key="4">
    <source>
        <dbReference type="ARBA" id="ARBA00022801"/>
    </source>
</evidence>
<reference evidence="10 11" key="1">
    <citation type="submission" date="2024-05" db="EMBL/GenBank/DDBJ databases">
        <title>Genetic variation in Jamaican populations of the coffee berry borer (Hypothenemus hampei).</title>
        <authorList>
            <person name="Errbii M."/>
            <person name="Myrie A."/>
        </authorList>
    </citation>
    <scope>NUCLEOTIDE SEQUENCE [LARGE SCALE GENOMIC DNA]</scope>
    <source>
        <strain evidence="10">JA-Hopewell-2020-01-JO</strain>
        <tissue evidence="10">Whole body</tissue>
    </source>
</reference>
<feature type="chain" id="PRO_5044770756" description="Peptidase S1 domain-containing protein" evidence="8">
    <location>
        <begin position="21"/>
        <end position="325"/>
    </location>
</feature>
<dbReference type="PROSITE" id="PS50240">
    <property type="entry name" value="TRYPSIN_DOM"/>
    <property type="match status" value="1"/>
</dbReference>
<keyword evidence="3 7" id="KW-0645">Protease</keyword>
<dbReference type="InterPro" id="IPR018114">
    <property type="entry name" value="TRYPSIN_HIS"/>
</dbReference>
<evidence type="ECO:0000256" key="3">
    <source>
        <dbReference type="ARBA" id="ARBA00022670"/>
    </source>
</evidence>
<evidence type="ECO:0000313" key="10">
    <source>
        <dbReference type="EMBL" id="KAL1501978.1"/>
    </source>
</evidence>
<protein>
    <recommendedName>
        <fullName evidence="9">Peptidase S1 domain-containing protein</fullName>
    </recommendedName>
</protein>
<evidence type="ECO:0000313" key="11">
    <source>
        <dbReference type="Proteomes" id="UP001566132"/>
    </source>
</evidence>
<evidence type="ECO:0000256" key="1">
    <source>
        <dbReference type="ARBA" id="ARBA00004239"/>
    </source>
</evidence>
<dbReference type="GO" id="GO:0008236">
    <property type="term" value="F:serine-type peptidase activity"/>
    <property type="evidence" value="ECO:0007669"/>
    <property type="project" value="UniProtKB-KW"/>
</dbReference>
<keyword evidence="6" id="KW-1015">Disulfide bond</keyword>
<dbReference type="CDD" id="cd00190">
    <property type="entry name" value="Tryp_SPc"/>
    <property type="match status" value="1"/>
</dbReference>
<dbReference type="Gene3D" id="2.40.10.10">
    <property type="entry name" value="Trypsin-like serine proteases"/>
    <property type="match status" value="1"/>
</dbReference>
<dbReference type="PRINTS" id="PR00722">
    <property type="entry name" value="CHYMOTRYPSIN"/>
</dbReference>
<name>A0ABD1ET46_HYPHA</name>
<dbReference type="GO" id="GO:0005576">
    <property type="term" value="C:extracellular region"/>
    <property type="evidence" value="ECO:0007669"/>
    <property type="project" value="UniProtKB-SubCell"/>
</dbReference>
<dbReference type="PANTHER" id="PTHR24276">
    <property type="entry name" value="POLYSERASE-RELATED"/>
    <property type="match status" value="1"/>
</dbReference>
<evidence type="ECO:0000256" key="8">
    <source>
        <dbReference type="SAM" id="SignalP"/>
    </source>
</evidence>
<feature type="domain" description="Peptidase S1" evidence="9">
    <location>
        <begin position="62"/>
        <end position="289"/>
    </location>
</feature>
<dbReference type="PANTHER" id="PTHR24276:SF91">
    <property type="entry name" value="AT26814P-RELATED"/>
    <property type="match status" value="1"/>
</dbReference>
<evidence type="ECO:0000259" key="9">
    <source>
        <dbReference type="PROSITE" id="PS50240"/>
    </source>
</evidence>
<sequence length="325" mass="35509">MKIYTWLIASVSYYATLVCSQEIDIEELSTTLSKIEEITVRTAPGHFKFNRDRTPSLISKRIIGGDVATAHEYPFQVALYIYVQNTLYFCGGTLIDQQWVLTAAHCVESATSIIVVLGSHDLSVQEDSRIAFNTSSYRIHELWDSDLIQYDIALIKLPETVLLKDYIGTVAITDTTTETFSGLTSRCLGWGKTVLGSLSTVLRYVDAPVITNEECASYDDYGNYIVSQHLCTSGTNIVGSCNGDSGGPLLIDGIQVGIVSFGAEDCAAGFPSVYTRLSEFQTWVASTTENSSIEVTEAPRNADNSAVAMTYSLTLISLVSAINKF</sequence>
<comment type="similarity">
    <text evidence="2">Belongs to the peptidase S1 family.</text>
</comment>
<evidence type="ECO:0000256" key="6">
    <source>
        <dbReference type="ARBA" id="ARBA00023157"/>
    </source>
</evidence>
<dbReference type="InterPro" id="IPR009003">
    <property type="entry name" value="Peptidase_S1_PA"/>
</dbReference>
<keyword evidence="8" id="KW-0732">Signal</keyword>
<dbReference type="FunFam" id="2.40.10.10:FF:000036">
    <property type="entry name" value="Trypsin beta"/>
    <property type="match status" value="1"/>
</dbReference>